<dbReference type="KEGG" id="spir:CWM47_33300"/>
<reference evidence="1 2" key="1">
    <citation type="submission" date="2017-11" db="EMBL/GenBank/DDBJ databases">
        <title>Taxonomic description and genome sequences of Spirosoma HA7 sp. nov., isolated from pollen microhabitat of Corylus avellana.</title>
        <authorList>
            <person name="Ambika Manirajan B."/>
            <person name="Suarez C."/>
            <person name="Ratering S."/>
            <person name="Geissler-Plaum R."/>
            <person name="Cardinale M."/>
            <person name="Sylvia S."/>
        </authorList>
    </citation>
    <scope>NUCLEOTIDE SEQUENCE [LARGE SCALE GENOMIC DNA]</scope>
    <source>
        <strain evidence="1 2">HA7</strain>
    </source>
</reference>
<sequence>MISTQNGEAFGSTEHGVWYERICLLDGKTYRHELPLTLESFQQSYERMRSGVVIQDAFPTLAPQDRDGVARAIYSVRYYTSAVG</sequence>
<gene>
    <name evidence="1" type="ORF">CWM47_33300</name>
</gene>
<dbReference type="EMBL" id="CP025096">
    <property type="protein sequence ID" value="AUD06293.1"/>
    <property type="molecule type" value="Genomic_DNA"/>
</dbReference>
<dbReference type="RefSeq" id="WP_100992841.1">
    <property type="nucleotide sequence ID" value="NZ_CP025096.1"/>
</dbReference>
<dbReference type="AlphaFoldDB" id="A0A2K8Z8T3"/>
<protein>
    <submittedName>
        <fullName evidence="1">Uncharacterized protein</fullName>
    </submittedName>
</protein>
<evidence type="ECO:0000313" key="2">
    <source>
        <dbReference type="Proteomes" id="UP000232883"/>
    </source>
</evidence>
<accession>A0A2K8Z8T3</accession>
<keyword evidence="2" id="KW-1185">Reference proteome</keyword>
<evidence type="ECO:0000313" key="1">
    <source>
        <dbReference type="EMBL" id="AUD06293.1"/>
    </source>
</evidence>
<name>A0A2K8Z8T3_9BACT</name>
<organism evidence="1 2">
    <name type="scientific">Spirosoma pollinicola</name>
    <dbReference type="NCBI Taxonomy" id="2057025"/>
    <lineage>
        <taxon>Bacteria</taxon>
        <taxon>Pseudomonadati</taxon>
        <taxon>Bacteroidota</taxon>
        <taxon>Cytophagia</taxon>
        <taxon>Cytophagales</taxon>
        <taxon>Cytophagaceae</taxon>
        <taxon>Spirosoma</taxon>
    </lineage>
</organism>
<dbReference type="Proteomes" id="UP000232883">
    <property type="component" value="Chromosome"/>
</dbReference>
<proteinExistence type="predicted"/>